<evidence type="ECO:0000256" key="1">
    <source>
        <dbReference type="SAM" id="Coils"/>
    </source>
</evidence>
<dbReference type="STRING" id="947166.A0A1D1V2L1"/>
<dbReference type="AlphaFoldDB" id="A0A1D1V2L1"/>
<sequence>MFDSSCPTSEEGEERAVESDQYAYNNLVNGGNSLHDSSSIKAARTQLKNTELNLSLSVPRPNDGRLDTLKLDSLHFHDASTDATQPSTPILIQRTLRNVISIPLDIRNGEGTKNVMFSEEPEVIQVGASDIEVSSSQSPRGGVRFLDITLDDLVRDKDAHVGVENGHRTDTEEDINRLVENLQSLTRNVQDYDEEQEGSEVDEKVIDSSPTGRFVKLNVEIGRGSFKTVYKGRDSETGATVAWCELTVRRIYVEYSI</sequence>
<protein>
    <recommendedName>
        <fullName evidence="4">Protein kinase domain-containing protein</fullName>
    </recommendedName>
</protein>
<dbReference type="Proteomes" id="UP000186922">
    <property type="component" value="Unassembled WGS sequence"/>
</dbReference>
<dbReference type="EMBL" id="BDGG01000002">
    <property type="protein sequence ID" value="GAU92973.1"/>
    <property type="molecule type" value="Genomic_DNA"/>
</dbReference>
<accession>A0A1D1V2L1</accession>
<keyword evidence="1" id="KW-0175">Coiled coil</keyword>
<reference evidence="2 3" key="1">
    <citation type="journal article" date="2016" name="Nat. Commun.">
        <title>Extremotolerant tardigrade genome and improved radiotolerance of human cultured cells by tardigrade-unique protein.</title>
        <authorList>
            <person name="Hashimoto T."/>
            <person name="Horikawa D.D."/>
            <person name="Saito Y."/>
            <person name="Kuwahara H."/>
            <person name="Kozuka-Hata H."/>
            <person name="Shin-I T."/>
            <person name="Minakuchi Y."/>
            <person name="Ohishi K."/>
            <person name="Motoyama A."/>
            <person name="Aizu T."/>
            <person name="Enomoto A."/>
            <person name="Kondo K."/>
            <person name="Tanaka S."/>
            <person name="Hara Y."/>
            <person name="Koshikawa S."/>
            <person name="Sagara H."/>
            <person name="Miura T."/>
            <person name="Yokobori S."/>
            <person name="Miyagawa K."/>
            <person name="Suzuki Y."/>
            <person name="Kubo T."/>
            <person name="Oyama M."/>
            <person name="Kohara Y."/>
            <person name="Fujiyama A."/>
            <person name="Arakawa K."/>
            <person name="Katayama T."/>
            <person name="Toyoda A."/>
            <person name="Kunieda T."/>
        </authorList>
    </citation>
    <scope>NUCLEOTIDE SEQUENCE [LARGE SCALE GENOMIC DNA]</scope>
    <source>
        <strain evidence="2 3">YOKOZUNA-1</strain>
    </source>
</reference>
<organism evidence="2 3">
    <name type="scientific">Ramazzottius varieornatus</name>
    <name type="common">Water bear</name>
    <name type="synonym">Tardigrade</name>
    <dbReference type="NCBI Taxonomy" id="947166"/>
    <lineage>
        <taxon>Eukaryota</taxon>
        <taxon>Metazoa</taxon>
        <taxon>Ecdysozoa</taxon>
        <taxon>Tardigrada</taxon>
        <taxon>Eutardigrada</taxon>
        <taxon>Parachela</taxon>
        <taxon>Hypsibioidea</taxon>
        <taxon>Ramazzottiidae</taxon>
        <taxon>Ramazzottius</taxon>
    </lineage>
</organism>
<comment type="caution">
    <text evidence="2">The sequence shown here is derived from an EMBL/GenBank/DDBJ whole genome shotgun (WGS) entry which is preliminary data.</text>
</comment>
<evidence type="ECO:0000313" key="3">
    <source>
        <dbReference type="Proteomes" id="UP000186922"/>
    </source>
</evidence>
<proteinExistence type="predicted"/>
<dbReference type="OrthoDB" id="4062651at2759"/>
<keyword evidence="3" id="KW-1185">Reference proteome</keyword>
<name>A0A1D1V2L1_RAMVA</name>
<feature type="coiled-coil region" evidence="1">
    <location>
        <begin position="168"/>
        <end position="195"/>
    </location>
</feature>
<evidence type="ECO:0008006" key="4">
    <source>
        <dbReference type="Google" id="ProtNLM"/>
    </source>
</evidence>
<gene>
    <name evidence="2" type="primary">RvY_04981</name>
    <name evidence="2" type="synonym">RvY_04981.1</name>
    <name evidence="2" type="ORF">RvY_04981-1</name>
</gene>
<dbReference type="InterPro" id="IPR050588">
    <property type="entry name" value="WNK_Ser-Thr_kinase"/>
</dbReference>
<evidence type="ECO:0000313" key="2">
    <source>
        <dbReference type="EMBL" id="GAU92973.1"/>
    </source>
</evidence>
<dbReference type="Gene3D" id="3.30.200.20">
    <property type="entry name" value="Phosphorylase Kinase, domain 1"/>
    <property type="match status" value="1"/>
</dbReference>
<dbReference type="PANTHER" id="PTHR13902">
    <property type="entry name" value="SERINE/THREONINE-PROTEIN KINASE WNK WITH NO LYSINE -RELATED"/>
    <property type="match status" value="1"/>
</dbReference>